<evidence type="ECO:0000313" key="3">
    <source>
        <dbReference type="Proteomes" id="UP000547058"/>
    </source>
</evidence>
<keyword evidence="1" id="KW-0472">Membrane</keyword>
<evidence type="ECO:0000256" key="1">
    <source>
        <dbReference type="SAM" id="Phobius"/>
    </source>
</evidence>
<keyword evidence="1" id="KW-1133">Transmembrane helix</keyword>
<sequence length="117" mass="12167">MNFLAVSAPRLLSPPDAGAAHAGSSGQASPLLLDVRNGELPRAVTIAPGPAQDRANWSRVLVGVASLALLGSVAYWTFGKSIFLPGQTQAHDGEPVVSPRSTVDWARLDAVLRKSIG</sequence>
<dbReference type="RefSeq" id="WP_182338716.1">
    <property type="nucleotide sequence ID" value="NZ_JACGXS010000002.1"/>
</dbReference>
<dbReference type="Proteomes" id="UP000547058">
    <property type="component" value="Unassembled WGS sequence"/>
</dbReference>
<protein>
    <submittedName>
        <fullName evidence="2">Uncharacterized protein</fullName>
    </submittedName>
</protein>
<dbReference type="AlphaFoldDB" id="A0A7W3FL85"/>
<accession>A0A7W3FL85</accession>
<organism evidence="2 3">
    <name type="scientific">Stenotrophomonas tumulicola</name>
    <dbReference type="NCBI Taxonomy" id="1685415"/>
    <lineage>
        <taxon>Bacteria</taxon>
        <taxon>Pseudomonadati</taxon>
        <taxon>Pseudomonadota</taxon>
        <taxon>Gammaproteobacteria</taxon>
        <taxon>Lysobacterales</taxon>
        <taxon>Lysobacteraceae</taxon>
        <taxon>Stenotrophomonas</taxon>
    </lineage>
</organism>
<feature type="transmembrane region" description="Helical" evidence="1">
    <location>
        <begin position="60"/>
        <end position="78"/>
    </location>
</feature>
<keyword evidence="1" id="KW-0812">Transmembrane</keyword>
<evidence type="ECO:0000313" key="2">
    <source>
        <dbReference type="EMBL" id="MBA8681595.1"/>
    </source>
</evidence>
<dbReference type="EMBL" id="JACGXS010000002">
    <property type="protein sequence ID" value="MBA8681595.1"/>
    <property type="molecule type" value="Genomic_DNA"/>
</dbReference>
<keyword evidence="3" id="KW-1185">Reference proteome</keyword>
<reference evidence="2 3" key="1">
    <citation type="submission" date="2020-08" db="EMBL/GenBank/DDBJ databases">
        <title>Stenotrophomonas tumulicola JCM 30961.</title>
        <authorList>
            <person name="Deng Y."/>
        </authorList>
    </citation>
    <scope>NUCLEOTIDE SEQUENCE [LARGE SCALE GENOMIC DNA]</scope>
    <source>
        <strain evidence="2 3">JCM 30961</strain>
    </source>
</reference>
<comment type="caution">
    <text evidence="2">The sequence shown here is derived from an EMBL/GenBank/DDBJ whole genome shotgun (WGS) entry which is preliminary data.</text>
</comment>
<proteinExistence type="predicted"/>
<gene>
    <name evidence="2" type="ORF">H4O11_07185</name>
</gene>
<name>A0A7W3FL85_9GAMM</name>